<dbReference type="EMBL" id="CM026424">
    <property type="protein sequence ID" value="KAG0579853.1"/>
    <property type="molecule type" value="Genomic_DNA"/>
</dbReference>
<dbReference type="Proteomes" id="UP000822688">
    <property type="component" value="Chromosome 4"/>
</dbReference>
<keyword evidence="3" id="KW-1185">Reference proteome</keyword>
<name>A0A8T0IBJ4_CERPU</name>
<comment type="caution">
    <text evidence="2">The sequence shown here is derived from an EMBL/GenBank/DDBJ whole genome shotgun (WGS) entry which is preliminary data.</text>
</comment>
<accession>A0A8T0IBJ4</accession>
<evidence type="ECO:0000313" key="2">
    <source>
        <dbReference type="EMBL" id="KAG0579853.1"/>
    </source>
</evidence>
<sequence>QEQKREVLQQNPSLPNTIIQSHLTVHDQIRKPQKLIRTHLSHSPETLESKRTRILPSNTDISPLKCRANEKLSKRRLQKFNKKNSTRTPGLPSITLSYRSL</sequence>
<organism evidence="2 3">
    <name type="scientific">Ceratodon purpureus</name>
    <name type="common">Fire moss</name>
    <name type="synonym">Dicranum purpureum</name>
    <dbReference type="NCBI Taxonomy" id="3225"/>
    <lineage>
        <taxon>Eukaryota</taxon>
        <taxon>Viridiplantae</taxon>
        <taxon>Streptophyta</taxon>
        <taxon>Embryophyta</taxon>
        <taxon>Bryophyta</taxon>
        <taxon>Bryophytina</taxon>
        <taxon>Bryopsida</taxon>
        <taxon>Dicranidae</taxon>
        <taxon>Pseudoditrichales</taxon>
        <taxon>Ditrichaceae</taxon>
        <taxon>Ceratodon</taxon>
    </lineage>
</organism>
<gene>
    <name evidence="2" type="ORF">KC19_4G128900</name>
</gene>
<feature type="non-terminal residue" evidence="2">
    <location>
        <position position="1"/>
    </location>
</feature>
<dbReference type="AlphaFoldDB" id="A0A8T0IBJ4"/>
<protein>
    <submittedName>
        <fullName evidence="2">Uncharacterized protein</fullName>
    </submittedName>
</protein>
<evidence type="ECO:0000313" key="3">
    <source>
        <dbReference type="Proteomes" id="UP000822688"/>
    </source>
</evidence>
<evidence type="ECO:0000256" key="1">
    <source>
        <dbReference type="SAM" id="MobiDB-lite"/>
    </source>
</evidence>
<reference evidence="2" key="1">
    <citation type="submission" date="2020-06" db="EMBL/GenBank/DDBJ databases">
        <title>WGS assembly of Ceratodon purpureus strain R40.</title>
        <authorList>
            <person name="Carey S.B."/>
            <person name="Jenkins J."/>
            <person name="Shu S."/>
            <person name="Lovell J.T."/>
            <person name="Sreedasyam A."/>
            <person name="Maumus F."/>
            <person name="Tiley G.P."/>
            <person name="Fernandez-Pozo N."/>
            <person name="Barry K."/>
            <person name="Chen C."/>
            <person name="Wang M."/>
            <person name="Lipzen A."/>
            <person name="Daum C."/>
            <person name="Saski C.A."/>
            <person name="Payton A.C."/>
            <person name="Mcbreen J.C."/>
            <person name="Conrad R.E."/>
            <person name="Kollar L.M."/>
            <person name="Olsson S."/>
            <person name="Huttunen S."/>
            <person name="Landis J.B."/>
            <person name="Wickett N.J."/>
            <person name="Johnson M.G."/>
            <person name="Rensing S.A."/>
            <person name="Grimwood J."/>
            <person name="Schmutz J."/>
            <person name="Mcdaniel S.F."/>
        </authorList>
    </citation>
    <scope>NUCLEOTIDE SEQUENCE</scope>
    <source>
        <strain evidence="2">R40</strain>
    </source>
</reference>
<proteinExistence type="predicted"/>
<feature type="region of interest" description="Disordered" evidence="1">
    <location>
        <begin position="80"/>
        <end position="101"/>
    </location>
</feature>